<reference evidence="7 8" key="1">
    <citation type="submission" date="2019-06" db="EMBL/GenBank/DDBJ databases">
        <title>Sequencing the genomes of 1000 actinobacteria strains.</title>
        <authorList>
            <person name="Klenk H.-P."/>
        </authorList>
    </citation>
    <scope>NUCLEOTIDE SEQUENCE [LARGE SCALE GENOMIC DNA]</scope>
    <source>
        <strain evidence="7 8">DSM 19828</strain>
    </source>
</reference>
<dbReference type="Gene3D" id="3.40.50.1360">
    <property type="match status" value="1"/>
</dbReference>
<organism evidence="7 8">
    <name type="scientific">Yimella lutea</name>
    <dbReference type="NCBI Taxonomy" id="587872"/>
    <lineage>
        <taxon>Bacteria</taxon>
        <taxon>Bacillati</taxon>
        <taxon>Actinomycetota</taxon>
        <taxon>Actinomycetes</taxon>
        <taxon>Micrococcales</taxon>
        <taxon>Dermacoccaceae</taxon>
        <taxon>Yimella</taxon>
    </lineage>
</organism>
<comment type="function">
    <text evidence="5">Repressor of the lactose catabolism operon. Galactose-6-phosphate is the inducer.</text>
</comment>
<evidence type="ECO:0000313" key="7">
    <source>
        <dbReference type="EMBL" id="TQJ12672.1"/>
    </source>
</evidence>
<dbReference type="RefSeq" id="WP_141927010.1">
    <property type="nucleotide sequence ID" value="NZ_BAABCI010000025.1"/>
</dbReference>
<dbReference type="Proteomes" id="UP000320806">
    <property type="component" value="Unassembled WGS sequence"/>
</dbReference>
<dbReference type="PANTHER" id="PTHR30363:SF4">
    <property type="entry name" value="GLYCEROL-3-PHOSPHATE REGULON REPRESSOR"/>
    <property type="match status" value="1"/>
</dbReference>
<dbReference type="PRINTS" id="PR00037">
    <property type="entry name" value="HTHLACR"/>
</dbReference>
<dbReference type="Pfam" id="PF00455">
    <property type="entry name" value="DeoRC"/>
    <property type="match status" value="1"/>
</dbReference>
<dbReference type="InterPro" id="IPR036388">
    <property type="entry name" value="WH-like_DNA-bd_sf"/>
</dbReference>
<evidence type="ECO:0000256" key="3">
    <source>
        <dbReference type="ARBA" id="ARBA00023015"/>
    </source>
</evidence>
<dbReference type="PROSITE" id="PS51000">
    <property type="entry name" value="HTH_DEOR_2"/>
    <property type="match status" value="1"/>
</dbReference>
<evidence type="ECO:0000256" key="2">
    <source>
        <dbReference type="ARBA" id="ARBA00022491"/>
    </source>
</evidence>
<feature type="domain" description="HTH deoR-type" evidence="6">
    <location>
        <begin position="3"/>
        <end position="58"/>
    </location>
</feature>
<dbReference type="Gene3D" id="1.10.10.10">
    <property type="entry name" value="Winged helix-like DNA-binding domain superfamily/Winged helix DNA-binding domain"/>
    <property type="match status" value="1"/>
</dbReference>
<keyword evidence="8" id="KW-1185">Reference proteome</keyword>
<dbReference type="SUPFAM" id="SSF100950">
    <property type="entry name" value="NagB/RpiA/CoA transferase-like"/>
    <property type="match status" value="1"/>
</dbReference>
<dbReference type="InterPro" id="IPR050313">
    <property type="entry name" value="Carb_Metab_HTH_regulators"/>
</dbReference>
<dbReference type="SMART" id="SM00420">
    <property type="entry name" value="HTH_DEOR"/>
    <property type="match status" value="1"/>
</dbReference>
<sequence>MYAAERHQRIVDEARRNGRVAVADLADALEVTTETVRRDLSVLEDRGTLRRVHGGAIPVERLEPTLAARSTRSTDEKTRIAARALDEIPADGTILLDSGSTTLAIAGLLPVDISLTVVTNSVQAAALLTDRPNLTLLLLGGRVRGVTGAAVGSWASDLLGGLTVDVAFIGTNGISTRRGLTTPDDAEAAVKTAMIGAATRTVVVTDSSKVGVDHLHRFSPLDAVDLVITDSALAADDRDGLVEAGTKVACA</sequence>
<comment type="caution">
    <text evidence="7">The sequence shown here is derived from an EMBL/GenBank/DDBJ whole genome shotgun (WGS) entry which is preliminary data.</text>
</comment>
<dbReference type="GO" id="GO:0003700">
    <property type="term" value="F:DNA-binding transcription factor activity"/>
    <property type="evidence" value="ECO:0007669"/>
    <property type="project" value="InterPro"/>
</dbReference>
<name>A0A542EBF4_9MICO</name>
<dbReference type="SMART" id="SM01134">
    <property type="entry name" value="DeoRC"/>
    <property type="match status" value="1"/>
</dbReference>
<dbReference type="EMBL" id="VFMO01000001">
    <property type="protein sequence ID" value="TQJ12672.1"/>
    <property type="molecule type" value="Genomic_DNA"/>
</dbReference>
<dbReference type="InterPro" id="IPR014036">
    <property type="entry name" value="DeoR-like_C"/>
</dbReference>
<keyword evidence="4" id="KW-0804">Transcription</keyword>
<dbReference type="SUPFAM" id="SSF46785">
    <property type="entry name" value="Winged helix' DNA-binding domain"/>
    <property type="match status" value="1"/>
</dbReference>
<evidence type="ECO:0000313" key="8">
    <source>
        <dbReference type="Proteomes" id="UP000320806"/>
    </source>
</evidence>
<evidence type="ECO:0000256" key="5">
    <source>
        <dbReference type="ARBA" id="ARBA00024937"/>
    </source>
</evidence>
<keyword evidence="3" id="KW-0805">Transcription regulation</keyword>
<dbReference type="InterPro" id="IPR001034">
    <property type="entry name" value="DeoR_HTH"/>
</dbReference>
<dbReference type="InterPro" id="IPR037171">
    <property type="entry name" value="NagB/RpiA_transferase-like"/>
</dbReference>
<keyword evidence="2" id="KW-0678">Repressor</keyword>
<dbReference type="Pfam" id="PF08220">
    <property type="entry name" value="HTH_DeoR"/>
    <property type="match status" value="1"/>
</dbReference>
<accession>A0A542EBF4</accession>
<evidence type="ECO:0000259" key="6">
    <source>
        <dbReference type="PROSITE" id="PS51000"/>
    </source>
</evidence>
<evidence type="ECO:0000256" key="4">
    <source>
        <dbReference type="ARBA" id="ARBA00023163"/>
    </source>
</evidence>
<evidence type="ECO:0000256" key="1">
    <source>
        <dbReference type="ARBA" id="ARBA00021390"/>
    </source>
</evidence>
<protein>
    <recommendedName>
        <fullName evidence="1">Lactose phosphotransferase system repressor</fullName>
    </recommendedName>
</protein>
<dbReference type="InterPro" id="IPR036390">
    <property type="entry name" value="WH_DNA-bd_sf"/>
</dbReference>
<gene>
    <name evidence="7" type="ORF">FB459_0030</name>
</gene>
<dbReference type="OrthoDB" id="7688673at2"/>
<dbReference type="PANTHER" id="PTHR30363">
    <property type="entry name" value="HTH-TYPE TRANSCRIPTIONAL REGULATOR SRLR-RELATED"/>
    <property type="match status" value="1"/>
</dbReference>
<proteinExistence type="predicted"/>
<dbReference type="AlphaFoldDB" id="A0A542EBF4"/>